<protein>
    <recommendedName>
        <fullName evidence="4">Copper amine oxidase-like N-terminal domain-containing protein</fullName>
    </recommendedName>
</protein>
<comment type="caution">
    <text evidence="2">The sequence shown here is derived from an EMBL/GenBank/DDBJ whole genome shotgun (WGS) entry which is preliminary data.</text>
</comment>
<evidence type="ECO:0008006" key="4">
    <source>
        <dbReference type="Google" id="ProtNLM"/>
    </source>
</evidence>
<reference evidence="2 3" key="1">
    <citation type="journal article" date="2014" name="BMC Genomics">
        <title>Comparison of environmental and isolate Sulfobacillus genomes reveals diverse carbon, sulfur, nitrogen, and hydrogen metabolisms.</title>
        <authorList>
            <person name="Justice N.B."/>
            <person name="Norman A."/>
            <person name="Brown C.T."/>
            <person name="Singh A."/>
            <person name="Thomas B.C."/>
            <person name="Banfield J.F."/>
        </authorList>
    </citation>
    <scope>NUCLEOTIDE SEQUENCE [LARGE SCALE GENOMIC DNA]</scope>
    <source>
        <strain evidence="2">AMDSBA4</strain>
    </source>
</reference>
<accession>A0A2T2XLQ9</accession>
<keyword evidence="1" id="KW-0732">Signal</keyword>
<gene>
    <name evidence="2" type="ORF">C7B46_01510</name>
</gene>
<organism evidence="2 3">
    <name type="scientific">Sulfobacillus benefaciens</name>
    <dbReference type="NCBI Taxonomy" id="453960"/>
    <lineage>
        <taxon>Bacteria</taxon>
        <taxon>Bacillati</taxon>
        <taxon>Bacillota</taxon>
        <taxon>Clostridia</taxon>
        <taxon>Eubacteriales</taxon>
        <taxon>Clostridiales Family XVII. Incertae Sedis</taxon>
        <taxon>Sulfobacillus</taxon>
    </lineage>
</organism>
<feature type="signal peptide" evidence="1">
    <location>
        <begin position="1"/>
        <end position="22"/>
    </location>
</feature>
<proteinExistence type="predicted"/>
<dbReference type="Proteomes" id="UP000242972">
    <property type="component" value="Unassembled WGS sequence"/>
</dbReference>
<name>A0A2T2XLQ9_9FIRM</name>
<dbReference type="PROSITE" id="PS51257">
    <property type="entry name" value="PROKAR_LIPOPROTEIN"/>
    <property type="match status" value="1"/>
</dbReference>
<sequence>MKISTRILVPLTAGFLACGALAAGATAFAANPTPSPATGAYHAKKDWMAPMMMHRARCHSGQIAQLTPTTITIAWENRKSETLPLANLTVRAGVYPATSGLLASGERVLLWGSHTKSPQVIVLPVAHGVLTPSDGGWSVVNAKHSFALKGSPQQVFGLANLTANTHVMVFGKRAQDTVTPYAIAARPQWDLGTVTANQNGWLTIDTKANPNLKLSIAGLPMADRLAQLPVGHAVVVVSDPLSHKPLAVFPRHHQRMEPMGGQFSAGRLISDNGQTVVVKNPLASDTISLIGDTVTVKWLNHPNATLSQVPLGTPVLIHKTGPNTLVIHVF</sequence>
<dbReference type="EMBL" id="PXYW01000002">
    <property type="protein sequence ID" value="PSR35368.1"/>
    <property type="molecule type" value="Genomic_DNA"/>
</dbReference>
<feature type="chain" id="PRO_5039677366" description="Copper amine oxidase-like N-terminal domain-containing protein" evidence="1">
    <location>
        <begin position="23"/>
        <end position="330"/>
    </location>
</feature>
<dbReference type="AlphaFoldDB" id="A0A2T2XLQ9"/>
<evidence type="ECO:0000256" key="1">
    <source>
        <dbReference type="SAM" id="SignalP"/>
    </source>
</evidence>
<evidence type="ECO:0000313" key="2">
    <source>
        <dbReference type="EMBL" id="PSR35368.1"/>
    </source>
</evidence>
<evidence type="ECO:0000313" key="3">
    <source>
        <dbReference type="Proteomes" id="UP000242972"/>
    </source>
</evidence>